<keyword evidence="1" id="KW-0732">Signal</keyword>
<evidence type="ECO:0000313" key="2">
    <source>
        <dbReference type="EMBL" id="TGL57754.1"/>
    </source>
</evidence>
<organism evidence="2 3">
    <name type="scientific">Leptospira jelokensis</name>
    <dbReference type="NCBI Taxonomy" id="2484931"/>
    <lineage>
        <taxon>Bacteria</taxon>
        <taxon>Pseudomonadati</taxon>
        <taxon>Spirochaetota</taxon>
        <taxon>Spirochaetia</taxon>
        <taxon>Leptospirales</taxon>
        <taxon>Leptospiraceae</taxon>
        <taxon>Leptospira</taxon>
    </lineage>
</organism>
<dbReference type="OrthoDB" id="337346at2"/>
<feature type="chain" id="PRO_5043204971" description="Lipoprotein" evidence="1">
    <location>
        <begin position="24"/>
        <end position="189"/>
    </location>
</feature>
<feature type="signal peptide" evidence="1">
    <location>
        <begin position="1"/>
        <end position="23"/>
    </location>
</feature>
<accession>A0A4Z0ZWA5</accession>
<reference evidence="2" key="1">
    <citation type="journal article" date="2019" name="PLoS Negl. Trop. Dis.">
        <title>Revisiting the worldwide diversity of Leptospira species in the environment.</title>
        <authorList>
            <person name="Vincent A.T."/>
            <person name="Schiettekatte O."/>
            <person name="Bourhy P."/>
            <person name="Veyrier F.J."/>
            <person name="Picardeau M."/>
        </authorList>
    </citation>
    <scope>NUCLEOTIDE SEQUENCE [LARGE SCALE GENOMIC DNA]</scope>
    <source>
        <strain evidence="2">201702451</strain>
    </source>
</reference>
<proteinExistence type="predicted"/>
<evidence type="ECO:0008006" key="4">
    <source>
        <dbReference type="Google" id="ProtNLM"/>
    </source>
</evidence>
<keyword evidence="3" id="KW-1185">Reference proteome</keyword>
<gene>
    <name evidence="2" type="ORF">EHQ62_17515</name>
</gene>
<evidence type="ECO:0000256" key="1">
    <source>
        <dbReference type="SAM" id="SignalP"/>
    </source>
</evidence>
<dbReference type="RefSeq" id="WP_135645236.1">
    <property type="nucleotide sequence ID" value="NZ_RQGH01000039.1"/>
</dbReference>
<dbReference type="EMBL" id="RQGH01000039">
    <property type="protein sequence ID" value="TGL57754.1"/>
    <property type="molecule type" value="Genomic_DNA"/>
</dbReference>
<evidence type="ECO:0000313" key="3">
    <source>
        <dbReference type="Proteomes" id="UP000297567"/>
    </source>
</evidence>
<comment type="caution">
    <text evidence="2">The sequence shown here is derived from an EMBL/GenBank/DDBJ whole genome shotgun (WGS) entry which is preliminary data.</text>
</comment>
<protein>
    <recommendedName>
        <fullName evidence="4">Lipoprotein</fullName>
    </recommendedName>
</protein>
<name>A0A4Z0ZWA5_9LEPT</name>
<sequence length="189" mass="20261">MKQTLLKTLATIGLLLSLSLCNTGNQVSESEANENLLLGLLAGSAIESNKDFALNGVWNSFTGNGTTSDTLTTFSAKFGQKGLQLDDSSGFGGYSSCYIIIEFNNSEGSFITQNPENNGGCFTGDTNKGKYNKVFFFKNTAKENSFWLCTVAFGKTYEEAKAQTDTSTKTNPGSSGCGASAFSRYDRKI</sequence>
<dbReference type="Proteomes" id="UP000297567">
    <property type="component" value="Unassembled WGS sequence"/>
</dbReference>
<dbReference type="AlphaFoldDB" id="A0A4Z0ZWA5"/>